<keyword evidence="2" id="KW-1185">Reference proteome</keyword>
<evidence type="ECO:0000313" key="2">
    <source>
        <dbReference type="Proteomes" id="UP001150924"/>
    </source>
</evidence>
<dbReference type="Proteomes" id="UP001150924">
    <property type="component" value="Unassembled WGS sequence"/>
</dbReference>
<protein>
    <submittedName>
        <fullName evidence="1">Uncharacterized protein</fullName>
    </submittedName>
</protein>
<name>A0A9X3ESH5_9BACT</name>
<proteinExistence type="predicted"/>
<organism evidence="1 2">
    <name type="scientific">Nannocystis pusilla</name>
    <dbReference type="NCBI Taxonomy" id="889268"/>
    <lineage>
        <taxon>Bacteria</taxon>
        <taxon>Pseudomonadati</taxon>
        <taxon>Myxococcota</taxon>
        <taxon>Polyangia</taxon>
        <taxon>Nannocystales</taxon>
        <taxon>Nannocystaceae</taxon>
        <taxon>Nannocystis</taxon>
    </lineage>
</organism>
<comment type="caution">
    <text evidence="1">The sequence shown here is derived from an EMBL/GenBank/DDBJ whole genome shotgun (WGS) entry which is preliminary data.</text>
</comment>
<dbReference type="AlphaFoldDB" id="A0A9X3ESH5"/>
<dbReference type="EMBL" id="JAPNKE010000002">
    <property type="protein sequence ID" value="MCY1008415.1"/>
    <property type="molecule type" value="Genomic_DNA"/>
</dbReference>
<evidence type="ECO:0000313" key="1">
    <source>
        <dbReference type="EMBL" id="MCY1008415.1"/>
    </source>
</evidence>
<dbReference type="RefSeq" id="WP_267771048.1">
    <property type="nucleotide sequence ID" value="NZ_JAPNKE010000002.1"/>
</dbReference>
<accession>A0A9X3ESH5</accession>
<sequence length="58" mass="6305">MAVFVAVVVRRPLARRRSPDAAQASDLRALLFLDATTIDGPMLTAIADHDTLLMKLCP</sequence>
<gene>
    <name evidence="1" type="ORF">OV079_23225</name>
</gene>
<reference evidence="1" key="1">
    <citation type="submission" date="2022-11" db="EMBL/GenBank/DDBJ databases">
        <title>Minimal conservation of predation-associated metabolite biosynthetic gene clusters underscores biosynthetic potential of Myxococcota including descriptions for ten novel species: Archangium lansinium sp. nov., Myxococcus landrumus sp. nov., Nannocystis bai.</title>
        <authorList>
            <person name="Ahearne A."/>
            <person name="Stevens C."/>
            <person name="Phillips K."/>
        </authorList>
    </citation>
    <scope>NUCLEOTIDE SEQUENCE</scope>
    <source>
        <strain evidence="1">Na p29</strain>
    </source>
</reference>